<feature type="transmembrane region" description="Helical" evidence="14">
    <location>
        <begin position="12"/>
        <end position="34"/>
    </location>
</feature>
<dbReference type="SUPFAM" id="SSF55874">
    <property type="entry name" value="ATPase domain of HSP90 chaperone/DNA topoisomerase II/histidine kinase"/>
    <property type="match status" value="1"/>
</dbReference>
<keyword evidence="10" id="KW-0067">ATP-binding</keyword>
<feature type="domain" description="HAMP" evidence="17">
    <location>
        <begin position="192"/>
        <end position="244"/>
    </location>
</feature>
<gene>
    <name evidence="18" type="ORF">SAMN04490355_100850</name>
</gene>
<organism evidence="18 19">
    <name type="scientific">Pelosinus propionicus DSM 13327</name>
    <dbReference type="NCBI Taxonomy" id="1123291"/>
    <lineage>
        <taxon>Bacteria</taxon>
        <taxon>Bacillati</taxon>
        <taxon>Bacillota</taxon>
        <taxon>Negativicutes</taxon>
        <taxon>Selenomonadales</taxon>
        <taxon>Sporomusaceae</taxon>
        <taxon>Pelosinus</taxon>
    </lineage>
</organism>
<dbReference type="InterPro" id="IPR036890">
    <property type="entry name" value="HATPase_C_sf"/>
</dbReference>
<dbReference type="InterPro" id="IPR050351">
    <property type="entry name" value="BphY/WalK/GraS-like"/>
</dbReference>
<dbReference type="Gene3D" id="6.10.340.10">
    <property type="match status" value="1"/>
</dbReference>
<keyword evidence="6" id="KW-0808">Transferase</keyword>
<dbReference type="SMART" id="SM00388">
    <property type="entry name" value="HisKA"/>
    <property type="match status" value="1"/>
</dbReference>
<evidence type="ECO:0000256" key="9">
    <source>
        <dbReference type="ARBA" id="ARBA00022777"/>
    </source>
</evidence>
<comment type="subcellular location">
    <subcellularLocation>
        <location evidence="2">Cell membrane</location>
        <topology evidence="2">Multi-pass membrane protein</topology>
    </subcellularLocation>
</comment>
<dbReference type="EMBL" id="FOTS01000008">
    <property type="protein sequence ID" value="SFL53694.1"/>
    <property type="molecule type" value="Genomic_DNA"/>
</dbReference>
<dbReference type="CDD" id="cd00082">
    <property type="entry name" value="HisKA"/>
    <property type="match status" value="1"/>
</dbReference>
<dbReference type="FunFam" id="1.10.287.130:FF:000001">
    <property type="entry name" value="Two-component sensor histidine kinase"/>
    <property type="match status" value="1"/>
</dbReference>
<dbReference type="CDD" id="cd00130">
    <property type="entry name" value="PAS"/>
    <property type="match status" value="1"/>
</dbReference>
<dbReference type="PROSITE" id="PS50112">
    <property type="entry name" value="PAS"/>
    <property type="match status" value="1"/>
</dbReference>
<dbReference type="PANTHER" id="PTHR45453">
    <property type="entry name" value="PHOSPHATE REGULON SENSOR PROTEIN PHOR"/>
    <property type="match status" value="1"/>
</dbReference>
<name>A0A1I4IHC8_9FIRM</name>
<keyword evidence="13 14" id="KW-0472">Membrane</keyword>
<dbReference type="InterPro" id="IPR003660">
    <property type="entry name" value="HAMP_dom"/>
</dbReference>
<keyword evidence="9 18" id="KW-0418">Kinase</keyword>
<dbReference type="SUPFAM" id="SSF103190">
    <property type="entry name" value="Sensory domain-like"/>
    <property type="match status" value="1"/>
</dbReference>
<evidence type="ECO:0000313" key="19">
    <source>
        <dbReference type="Proteomes" id="UP000199520"/>
    </source>
</evidence>
<evidence type="ECO:0000259" key="16">
    <source>
        <dbReference type="PROSITE" id="PS50112"/>
    </source>
</evidence>
<evidence type="ECO:0000256" key="13">
    <source>
        <dbReference type="ARBA" id="ARBA00023136"/>
    </source>
</evidence>
<dbReference type="GO" id="GO:0005524">
    <property type="term" value="F:ATP binding"/>
    <property type="evidence" value="ECO:0007669"/>
    <property type="project" value="UniProtKB-KW"/>
</dbReference>
<dbReference type="CDD" id="cd16922">
    <property type="entry name" value="HATPase_EvgS-ArcB-TorS-like"/>
    <property type="match status" value="1"/>
</dbReference>
<dbReference type="Proteomes" id="UP000199520">
    <property type="component" value="Unassembled WGS sequence"/>
</dbReference>
<dbReference type="PROSITE" id="PS50109">
    <property type="entry name" value="HIS_KIN"/>
    <property type="match status" value="1"/>
</dbReference>
<reference evidence="19" key="1">
    <citation type="submission" date="2016-10" db="EMBL/GenBank/DDBJ databases">
        <authorList>
            <person name="Varghese N."/>
            <person name="Submissions S."/>
        </authorList>
    </citation>
    <scope>NUCLEOTIDE SEQUENCE [LARGE SCALE GENOMIC DNA]</scope>
    <source>
        <strain evidence="19">DSM 13327</strain>
    </source>
</reference>
<dbReference type="FunFam" id="3.30.565.10:FF:000006">
    <property type="entry name" value="Sensor histidine kinase WalK"/>
    <property type="match status" value="1"/>
</dbReference>
<dbReference type="InterPro" id="IPR004358">
    <property type="entry name" value="Sig_transdc_His_kin-like_C"/>
</dbReference>
<dbReference type="Gene3D" id="3.30.450.20">
    <property type="entry name" value="PAS domain"/>
    <property type="match status" value="2"/>
</dbReference>
<keyword evidence="4" id="KW-1003">Cell membrane</keyword>
<feature type="transmembrane region" description="Helical" evidence="14">
    <location>
        <begin position="172"/>
        <end position="191"/>
    </location>
</feature>
<dbReference type="GO" id="GO:0006355">
    <property type="term" value="P:regulation of DNA-templated transcription"/>
    <property type="evidence" value="ECO:0007669"/>
    <property type="project" value="InterPro"/>
</dbReference>
<dbReference type="Gene3D" id="3.30.565.10">
    <property type="entry name" value="Histidine kinase-like ATPase, C-terminal domain"/>
    <property type="match status" value="1"/>
</dbReference>
<dbReference type="InterPro" id="IPR003661">
    <property type="entry name" value="HisK_dim/P_dom"/>
</dbReference>
<dbReference type="Pfam" id="PF00989">
    <property type="entry name" value="PAS"/>
    <property type="match status" value="1"/>
</dbReference>
<evidence type="ECO:0000256" key="5">
    <source>
        <dbReference type="ARBA" id="ARBA00022553"/>
    </source>
</evidence>
<protein>
    <recommendedName>
        <fullName evidence="3">histidine kinase</fullName>
        <ecNumber evidence="3">2.7.13.3</ecNumber>
    </recommendedName>
</protein>
<proteinExistence type="predicted"/>
<dbReference type="GO" id="GO:0016036">
    <property type="term" value="P:cellular response to phosphate starvation"/>
    <property type="evidence" value="ECO:0007669"/>
    <property type="project" value="TreeGrafter"/>
</dbReference>
<evidence type="ECO:0000256" key="4">
    <source>
        <dbReference type="ARBA" id="ARBA00022475"/>
    </source>
</evidence>
<evidence type="ECO:0000256" key="1">
    <source>
        <dbReference type="ARBA" id="ARBA00000085"/>
    </source>
</evidence>
<dbReference type="OrthoDB" id="9786919at2"/>
<dbReference type="PANTHER" id="PTHR45453:SF1">
    <property type="entry name" value="PHOSPHATE REGULON SENSOR PROTEIN PHOR"/>
    <property type="match status" value="1"/>
</dbReference>
<dbReference type="GO" id="GO:0004721">
    <property type="term" value="F:phosphoprotein phosphatase activity"/>
    <property type="evidence" value="ECO:0007669"/>
    <property type="project" value="TreeGrafter"/>
</dbReference>
<dbReference type="Pfam" id="PF00512">
    <property type="entry name" value="HisKA"/>
    <property type="match status" value="1"/>
</dbReference>
<evidence type="ECO:0000256" key="14">
    <source>
        <dbReference type="SAM" id="Phobius"/>
    </source>
</evidence>
<dbReference type="EC" id="2.7.13.3" evidence="3"/>
<keyword evidence="8" id="KW-0547">Nucleotide-binding</keyword>
<evidence type="ECO:0000256" key="2">
    <source>
        <dbReference type="ARBA" id="ARBA00004651"/>
    </source>
</evidence>
<keyword evidence="7 14" id="KW-0812">Transmembrane</keyword>
<dbReference type="InterPro" id="IPR036097">
    <property type="entry name" value="HisK_dim/P_sf"/>
</dbReference>
<evidence type="ECO:0000259" key="15">
    <source>
        <dbReference type="PROSITE" id="PS50109"/>
    </source>
</evidence>
<evidence type="ECO:0000256" key="6">
    <source>
        <dbReference type="ARBA" id="ARBA00022679"/>
    </source>
</evidence>
<comment type="catalytic activity">
    <reaction evidence="1">
        <text>ATP + protein L-histidine = ADP + protein N-phospho-L-histidine.</text>
        <dbReference type="EC" id="2.7.13.3"/>
    </reaction>
</comment>
<dbReference type="GO" id="GO:0000155">
    <property type="term" value="F:phosphorelay sensor kinase activity"/>
    <property type="evidence" value="ECO:0007669"/>
    <property type="project" value="InterPro"/>
</dbReference>
<dbReference type="GO" id="GO:0005886">
    <property type="term" value="C:plasma membrane"/>
    <property type="evidence" value="ECO:0007669"/>
    <property type="project" value="UniProtKB-SubCell"/>
</dbReference>
<dbReference type="InterPro" id="IPR031967">
    <property type="entry name" value="PhoR_single_Cache-like_dom"/>
</dbReference>
<dbReference type="PROSITE" id="PS50885">
    <property type="entry name" value="HAMP"/>
    <property type="match status" value="1"/>
</dbReference>
<dbReference type="SMART" id="SM00304">
    <property type="entry name" value="HAMP"/>
    <property type="match status" value="1"/>
</dbReference>
<dbReference type="STRING" id="1123291.SAMN04490355_100850"/>
<dbReference type="InterPro" id="IPR013767">
    <property type="entry name" value="PAS_fold"/>
</dbReference>
<feature type="domain" description="PAS" evidence="16">
    <location>
        <begin position="249"/>
        <end position="287"/>
    </location>
</feature>
<dbReference type="SUPFAM" id="SSF55785">
    <property type="entry name" value="PYP-like sensor domain (PAS domain)"/>
    <property type="match status" value="1"/>
</dbReference>
<keyword evidence="11 14" id="KW-1133">Transmembrane helix</keyword>
<dbReference type="NCBIfam" id="TIGR00229">
    <property type="entry name" value="sensory_box"/>
    <property type="match status" value="1"/>
</dbReference>
<dbReference type="InterPro" id="IPR000014">
    <property type="entry name" value="PAS"/>
</dbReference>
<dbReference type="SMART" id="SM00387">
    <property type="entry name" value="HATPase_c"/>
    <property type="match status" value="1"/>
</dbReference>
<evidence type="ECO:0000256" key="8">
    <source>
        <dbReference type="ARBA" id="ARBA00022741"/>
    </source>
</evidence>
<evidence type="ECO:0000256" key="3">
    <source>
        <dbReference type="ARBA" id="ARBA00012438"/>
    </source>
</evidence>
<dbReference type="Pfam" id="PF00672">
    <property type="entry name" value="HAMP"/>
    <property type="match status" value="1"/>
</dbReference>
<dbReference type="AlphaFoldDB" id="A0A1I4IHC8"/>
<evidence type="ECO:0000256" key="11">
    <source>
        <dbReference type="ARBA" id="ARBA00022989"/>
    </source>
</evidence>
<evidence type="ECO:0000259" key="17">
    <source>
        <dbReference type="PROSITE" id="PS50885"/>
    </source>
</evidence>
<dbReference type="InterPro" id="IPR003594">
    <property type="entry name" value="HATPase_dom"/>
</dbReference>
<keyword evidence="19" id="KW-1185">Reference proteome</keyword>
<dbReference type="RefSeq" id="WP_090933860.1">
    <property type="nucleotide sequence ID" value="NZ_FOTS01000008.1"/>
</dbReference>
<accession>A0A1I4IHC8</accession>
<dbReference type="CDD" id="cd06225">
    <property type="entry name" value="HAMP"/>
    <property type="match status" value="1"/>
</dbReference>
<dbReference type="PRINTS" id="PR00344">
    <property type="entry name" value="BCTRLSENSOR"/>
</dbReference>
<dbReference type="Pfam" id="PF16736">
    <property type="entry name" value="sCache_like"/>
    <property type="match status" value="1"/>
</dbReference>
<dbReference type="Pfam" id="PF02518">
    <property type="entry name" value="HATPase_c"/>
    <property type="match status" value="1"/>
</dbReference>
<evidence type="ECO:0000256" key="12">
    <source>
        <dbReference type="ARBA" id="ARBA00023012"/>
    </source>
</evidence>
<evidence type="ECO:0000313" key="18">
    <source>
        <dbReference type="EMBL" id="SFL53694.1"/>
    </source>
</evidence>
<dbReference type="InterPro" id="IPR005467">
    <property type="entry name" value="His_kinase_dom"/>
</dbReference>
<sequence>MFKWGIKLRLTISYLLLILFTMPVLSGYLLWYSYQHNLEILTSSLSTHAHLTEHFLENYMSGPNEKSQIDHRIKELATKTDLRVTVINPTGDVLADSWENPATMENHLQRPEVASSLTGHEGSSIRYSTTLGQNMLYVAIPIRNGNEIVGAVRISSTLAAIDVGFNQIKSTLLIATLLTSLLAILLSIWLARKYTAPLEEITTAACDIADGNLDRRLHIRTGDELELLAHTLNNLTSNLDDKINETIAETKKLALILQHMDNAVILLDRYGKITTANKTARDIFGIQDAMLYQHNMQVLGYSQLDRAVQQTTKQGKNMLIYLKANIHGSVRVFQIFIAPITATENEITSILSVFHDITALQDMHDRQSDFVANASHELATPLTTIKGFAETLLDGALADSKLSSKFLTIIHTEAERMQRLVNELLQLAKLNSHEYRQQVKLKETHVSPLLYMVKDELKTNAEEKKITVDIQADSDPIVMANPDWLKQILINLLDNSIKYTPPLGKVLLTCLQEGHEAILIVEDTGIGIPATDVPLIFDRFYRVDRARSRNAGGTGLGLAIVKFIVEMHGGKIEVKSAVNIGTTFTIRLPLA</sequence>
<feature type="domain" description="Histidine kinase" evidence="15">
    <location>
        <begin position="373"/>
        <end position="591"/>
    </location>
</feature>
<dbReference type="Gene3D" id="1.10.287.130">
    <property type="match status" value="1"/>
</dbReference>
<dbReference type="InterPro" id="IPR035965">
    <property type="entry name" value="PAS-like_dom_sf"/>
</dbReference>
<evidence type="ECO:0000256" key="7">
    <source>
        <dbReference type="ARBA" id="ARBA00022692"/>
    </source>
</evidence>
<dbReference type="InterPro" id="IPR029151">
    <property type="entry name" value="Sensor-like_sf"/>
</dbReference>
<keyword evidence="5" id="KW-0597">Phosphoprotein</keyword>
<keyword evidence="12" id="KW-0902">Two-component regulatory system</keyword>
<dbReference type="SUPFAM" id="SSF47384">
    <property type="entry name" value="Homodimeric domain of signal transducing histidine kinase"/>
    <property type="match status" value="1"/>
</dbReference>
<evidence type="ECO:0000256" key="10">
    <source>
        <dbReference type="ARBA" id="ARBA00022840"/>
    </source>
</evidence>
<dbReference type="SUPFAM" id="SSF158472">
    <property type="entry name" value="HAMP domain-like"/>
    <property type="match status" value="1"/>
</dbReference>